<protein>
    <submittedName>
        <fullName evidence="2">Uncharacterized protein</fullName>
    </submittedName>
</protein>
<feature type="transmembrane region" description="Helical" evidence="1">
    <location>
        <begin position="49"/>
        <end position="74"/>
    </location>
</feature>
<evidence type="ECO:0000313" key="3">
    <source>
        <dbReference type="Proteomes" id="UP000316213"/>
    </source>
</evidence>
<reference evidence="2 3" key="1">
    <citation type="submission" date="2019-02" db="EMBL/GenBank/DDBJ databases">
        <title>Deep-cultivation of Planctomycetes and their phenomic and genomic characterization uncovers novel biology.</title>
        <authorList>
            <person name="Wiegand S."/>
            <person name="Jogler M."/>
            <person name="Boedeker C."/>
            <person name="Pinto D."/>
            <person name="Vollmers J."/>
            <person name="Rivas-Marin E."/>
            <person name="Kohn T."/>
            <person name="Peeters S.H."/>
            <person name="Heuer A."/>
            <person name="Rast P."/>
            <person name="Oberbeckmann S."/>
            <person name="Bunk B."/>
            <person name="Jeske O."/>
            <person name="Meyerdierks A."/>
            <person name="Storesund J.E."/>
            <person name="Kallscheuer N."/>
            <person name="Luecker S."/>
            <person name="Lage O.M."/>
            <person name="Pohl T."/>
            <person name="Merkel B.J."/>
            <person name="Hornburger P."/>
            <person name="Mueller R.-W."/>
            <person name="Bruemmer F."/>
            <person name="Labrenz M."/>
            <person name="Spormann A.M."/>
            <person name="Op Den Camp H."/>
            <person name="Overmann J."/>
            <person name="Amann R."/>
            <person name="Jetten M.S.M."/>
            <person name="Mascher T."/>
            <person name="Medema M.H."/>
            <person name="Devos D.P."/>
            <person name="Kaster A.-K."/>
            <person name="Ovreas L."/>
            <person name="Rohde M."/>
            <person name="Galperin M.Y."/>
            <person name="Jogler C."/>
        </authorList>
    </citation>
    <scope>NUCLEOTIDE SEQUENCE [LARGE SCALE GENOMIC DNA]</scope>
    <source>
        <strain evidence="2 3">Pla100</strain>
    </source>
</reference>
<dbReference type="Proteomes" id="UP000316213">
    <property type="component" value="Unassembled WGS sequence"/>
</dbReference>
<evidence type="ECO:0000313" key="2">
    <source>
        <dbReference type="EMBL" id="TWT92985.1"/>
    </source>
</evidence>
<keyword evidence="1" id="KW-0472">Membrane</keyword>
<organism evidence="2 3">
    <name type="scientific">Neorhodopirellula pilleata</name>
    <dbReference type="NCBI Taxonomy" id="2714738"/>
    <lineage>
        <taxon>Bacteria</taxon>
        <taxon>Pseudomonadati</taxon>
        <taxon>Planctomycetota</taxon>
        <taxon>Planctomycetia</taxon>
        <taxon>Pirellulales</taxon>
        <taxon>Pirellulaceae</taxon>
        <taxon>Neorhodopirellula</taxon>
    </lineage>
</organism>
<evidence type="ECO:0000256" key="1">
    <source>
        <dbReference type="SAM" id="Phobius"/>
    </source>
</evidence>
<name>A0A5C6A0R3_9BACT</name>
<keyword evidence="1" id="KW-0812">Transmembrane</keyword>
<dbReference type="EMBL" id="SJPM01000010">
    <property type="protein sequence ID" value="TWT92985.1"/>
    <property type="molecule type" value="Genomic_DNA"/>
</dbReference>
<sequence>MSSLRTLFTHETSSWGSRKMWGTKRLEDYAAYCSPTHLSSIEFVYHAGWFLPFFTFFSYTAIAIDAHFCLLCLVRRVVLYLWR</sequence>
<accession>A0A5C6A0R3</accession>
<keyword evidence="1" id="KW-1133">Transmembrane helix</keyword>
<dbReference type="AlphaFoldDB" id="A0A5C6A0R3"/>
<proteinExistence type="predicted"/>
<comment type="caution">
    <text evidence="2">The sequence shown here is derived from an EMBL/GenBank/DDBJ whole genome shotgun (WGS) entry which is preliminary data.</text>
</comment>
<keyword evidence="3" id="KW-1185">Reference proteome</keyword>
<gene>
    <name evidence="2" type="ORF">Pla100_43010</name>
</gene>